<gene>
    <name evidence="1" type="ORF">CKA81_12960</name>
</gene>
<dbReference type="OrthoDB" id="8576080at2"/>
<organism evidence="1 2">
    <name type="scientific">Pollutimonas thiosulfatoxidans</name>
    <dbReference type="NCBI Taxonomy" id="2028345"/>
    <lineage>
        <taxon>Bacteria</taxon>
        <taxon>Pseudomonadati</taxon>
        <taxon>Pseudomonadota</taxon>
        <taxon>Betaproteobacteria</taxon>
        <taxon>Burkholderiales</taxon>
        <taxon>Alcaligenaceae</taxon>
        <taxon>Pollutimonas</taxon>
    </lineage>
</organism>
<evidence type="ECO:0000313" key="1">
    <source>
        <dbReference type="EMBL" id="QAA94645.1"/>
    </source>
</evidence>
<dbReference type="EMBL" id="CP022987">
    <property type="protein sequence ID" value="QAA94645.1"/>
    <property type="molecule type" value="Genomic_DNA"/>
</dbReference>
<evidence type="ECO:0000313" key="2">
    <source>
        <dbReference type="Proteomes" id="UP000283474"/>
    </source>
</evidence>
<keyword evidence="2" id="KW-1185">Reference proteome</keyword>
<dbReference type="RefSeq" id="WP_128355641.1">
    <property type="nucleotide sequence ID" value="NZ_CP022987.1"/>
</dbReference>
<sequence>MKLETWVYPWDIASSGADAMLSEMRDLGLKGVRVASNYHPIGTLSPRSTSRRVLYTERGGVFFPARAERYGRIRPQCWPEKEVLNVWPQVAERVARYGMSMSAWTIGMFQPWVTHQLPETARVTPCGDAIPSMTCPANPDVRTFFTSMCADLAEQYPIEGIHLEGISFHHYNYGWVRPRILIDVAPWTNFLMSLCFCPSCCARASEKGADVEALRARILHELDKCFEAPGDTDQAAPLSQRYSEWLQTDEDFAMFISLREDAVVQLIREIADAVHRVRPQCRIGVWSPIEVDGSAGVKLDRVMDVIGSVLVWEPSKRFDEARQIRTATQASGHDVHLTHFQACGWPHGADSPELRHELETAYSLPVDSVAFYNYGLVRAGQMRRMIEIAQSLDTA</sequence>
<proteinExistence type="predicted"/>
<protein>
    <submittedName>
        <fullName evidence="1">Uncharacterized protein</fullName>
    </submittedName>
</protein>
<accession>A0A410GEF4</accession>
<reference evidence="1 2" key="1">
    <citation type="submission" date="2017-08" db="EMBL/GenBank/DDBJ databases">
        <authorList>
            <person name="Park S.-J."/>
            <person name="Kim H."/>
        </authorList>
    </citation>
    <scope>NUCLEOTIDE SEQUENCE [LARGE SCALE GENOMIC DNA]</scope>
    <source>
        <strain evidence="2">ye3</strain>
    </source>
</reference>
<dbReference type="Proteomes" id="UP000283474">
    <property type="component" value="Chromosome"/>
</dbReference>
<name>A0A410GEF4_9BURK</name>
<dbReference type="Gene3D" id="3.20.20.80">
    <property type="entry name" value="Glycosidases"/>
    <property type="match status" value="1"/>
</dbReference>
<dbReference type="KEGG" id="pus:CKA81_12960"/>
<dbReference type="AlphaFoldDB" id="A0A410GEF4"/>